<sequence length="39" mass="4567">MTHDPTQNRYAPLLEMLHLNQAAVLSFRSVACREEYFTI</sequence>
<dbReference type="Proteomes" id="UP000216345">
    <property type="component" value="Unassembled WGS sequence"/>
</dbReference>
<dbReference type="EMBL" id="NNRK01000035">
    <property type="protein sequence ID" value="OYR08122.1"/>
    <property type="molecule type" value="Genomic_DNA"/>
</dbReference>
<proteinExistence type="predicted"/>
<dbReference type="AlphaFoldDB" id="A0A256EZU3"/>
<comment type="caution">
    <text evidence="1">The sequence shown here is derived from an EMBL/GenBank/DDBJ whole genome shotgun (WGS) entry which is preliminary data.</text>
</comment>
<organism evidence="1 2">
    <name type="scientific">Brucella rhizosphaerae</name>
    <dbReference type="NCBI Taxonomy" id="571254"/>
    <lineage>
        <taxon>Bacteria</taxon>
        <taxon>Pseudomonadati</taxon>
        <taxon>Pseudomonadota</taxon>
        <taxon>Alphaproteobacteria</taxon>
        <taxon>Hyphomicrobiales</taxon>
        <taxon>Brucellaceae</taxon>
        <taxon>Brucella/Ochrobactrum group</taxon>
        <taxon>Brucella</taxon>
    </lineage>
</organism>
<protein>
    <submittedName>
        <fullName evidence="1">Uncharacterized protein</fullName>
    </submittedName>
</protein>
<evidence type="ECO:0000313" key="2">
    <source>
        <dbReference type="Proteomes" id="UP000216345"/>
    </source>
</evidence>
<gene>
    <name evidence="1" type="ORF">CEV32_2834</name>
</gene>
<accession>A0A256EZU3</accession>
<reference evidence="1 2" key="1">
    <citation type="submission" date="2017-07" db="EMBL/GenBank/DDBJ databases">
        <title>Phylogenetic study on the rhizospheric bacterium Ochrobactrum sp. A44.</title>
        <authorList>
            <person name="Krzyzanowska D.M."/>
            <person name="Ossowicki A."/>
            <person name="Rajewska M."/>
            <person name="Maciag T."/>
            <person name="Kaczynski Z."/>
            <person name="Czerwicka M."/>
            <person name="Jafra S."/>
        </authorList>
    </citation>
    <scope>NUCLEOTIDE SEQUENCE [LARGE SCALE GENOMIC DNA]</scope>
    <source>
        <strain evidence="1 2">PR17</strain>
    </source>
</reference>
<keyword evidence="2" id="KW-1185">Reference proteome</keyword>
<evidence type="ECO:0000313" key="1">
    <source>
        <dbReference type="EMBL" id="OYR08122.1"/>
    </source>
</evidence>
<name>A0A256EZU3_9HYPH</name>